<protein>
    <submittedName>
        <fullName evidence="1">Transposase</fullName>
    </submittedName>
</protein>
<comment type="caution">
    <text evidence="1">The sequence shown here is derived from an EMBL/GenBank/DDBJ whole genome shotgun (WGS) entry which is preliminary data.</text>
</comment>
<name>A0AAP0V4E4_PREIN</name>
<organism evidence="1 2">
    <name type="scientific">Prevotella intermedia ZT</name>
    <dbReference type="NCBI Taxonomy" id="1347790"/>
    <lineage>
        <taxon>Bacteria</taxon>
        <taxon>Pseudomonadati</taxon>
        <taxon>Bacteroidota</taxon>
        <taxon>Bacteroidia</taxon>
        <taxon>Bacteroidales</taxon>
        <taxon>Prevotellaceae</taxon>
        <taxon>Prevotella</taxon>
    </lineage>
</organism>
<evidence type="ECO:0000313" key="2">
    <source>
        <dbReference type="Proteomes" id="UP000032541"/>
    </source>
</evidence>
<dbReference type="AlphaFoldDB" id="A0AAP0V4E4"/>
<proteinExistence type="predicted"/>
<sequence>MSSVDLDGSHATALRGGECCGYQARKKRKTTNAIYLTDRQGMPLAMSTPISASHNDLYNISEVLRELFSELKDSGLSVSGLFLNVDAGFDSVKFWRICHQQEVFPNVAFNKRRGM</sequence>
<accession>A0AAP0V4E4</accession>
<gene>
    <name evidence="1" type="ORF">M573_108007</name>
</gene>
<dbReference type="Proteomes" id="UP000032541">
    <property type="component" value="Unassembled WGS sequence"/>
</dbReference>
<evidence type="ECO:0000313" key="1">
    <source>
        <dbReference type="EMBL" id="KJJ87235.1"/>
    </source>
</evidence>
<reference evidence="1 2" key="1">
    <citation type="journal article" date="2015" name="BMC Genomics">
        <title>Comparative genome analysis of Prevotella intermedia strain isolated from infected root canal reveals features related to pathogenicity and adaptation.</title>
        <authorList>
            <person name="Ruan Y."/>
            <person name="Shen L."/>
            <person name="Zou Y."/>
            <person name="Qi Z."/>
            <person name="Yin J."/>
            <person name="Jiang J."/>
            <person name="Guo L."/>
            <person name="He L."/>
            <person name="Chen Z."/>
            <person name="Tang Z."/>
            <person name="Qin S."/>
        </authorList>
    </citation>
    <scope>NUCLEOTIDE SEQUENCE [LARGE SCALE GENOMIC DNA]</scope>
    <source>
        <strain evidence="1 2">ZT</strain>
    </source>
</reference>
<dbReference type="EMBL" id="ATMK01000008">
    <property type="protein sequence ID" value="KJJ87235.1"/>
    <property type="molecule type" value="Genomic_DNA"/>
</dbReference>